<dbReference type="Proteomes" id="UP000886520">
    <property type="component" value="Chromosome 14"/>
</dbReference>
<dbReference type="InterPro" id="IPR001932">
    <property type="entry name" value="PPM-type_phosphatase-like_dom"/>
</dbReference>
<keyword evidence="3" id="KW-1185">Reference proteome</keyword>
<dbReference type="PANTHER" id="PTHR47992">
    <property type="entry name" value="PROTEIN PHOSPHATASE"/>
    <property type="match status" value="1"/>
</dbReference>
<dbReference type="SUPFAM" id="SSF81606">
    <property type="entry name" value="PP2C-like"/>
    <property type="match status" value="1"/>
</dbReference>
<evidence type="ECO:0000313" key="3">
    <source>
        <dbReference type="Proteomes" id="UP000886520"/>
    </source>
</evidence>
<gene>
    <name evidence="2" type="ORF">GOP47_0014625</name>
</gene>
<dbReference type="PROSITE" id="PS51746">
    <property type="entry name" value="PPM_2"/>
    <property type="match status" value="1"/>
</dbReference>
<organism evidence="2 3">
    <name type="scientific">Adiantum capillus-veneris</name>
    <name type="common">Maidenhair fern</name>
    <dbReference type="NCBI Taxonomy" id="13818"/>
    <lineage>
        <taxon>Eukaryota</taxon>
        <taxon>Viridiplantae</taxon>
        <taxon>Streptophyta</taxon>
        <taxon>Embryophyta</taxon>
        <taxon>Tracheophyta</taxon>
        <taxon>Polypodiopsida</taxon>
        <taxon>Polypodiidae</taxon>
        <taxon>Polypodiales</taxon>
        <taxon>Pteridineae</taxon>
        <taxon>Pteridaceae</taxon>
        <taxon>Vittarioideae</taxon>
        <taxon>Adiantum</taxon>
    </lineage>
</organism>
<dbReference type="Gene3D" id="3.60.40.10">
    <property type="entry name" value="PPM-type phosphatase domain"/>
    <property type="match status" value="1"/>
</dbReference>
<dbReference type="InterPro" id="IPR036457">
    <property type="entry name" value="PPM-type-like_dom_sf"/>
</dbReference>
<feature type="domain" description="PPM-type phosphatase" evidence="1">
    <location>
        <begin position="1"/>
        <end position="59"/>
    </location>
</feature>
<protein>
    <recommendedName>
        <fullName evidence="1">PPM-type phosphatase domain-containing protein</fullName>
    </recommendedName>
</protein>
<accession>A0A9D4ZDN9</accession>
<evidence type="ECO:0000313" key="2">
    <source>
        <dbReference type="EMBL" id="KAI5070282.1"/>
    </source>
</evidence>
<dbReference type="InterPro" id="IPR015655">
    <property type="entry name" value="PP2C"/>
</dbReference>
<proteinExistence type="predicted"/>
<dbReference type="AlphaFoldDB" id="A0A9D4ZDN9"/>
<evidence type="ECO:0000259" key="1">
    <source>
        <dbReference type="PROSITE" id="PS51746"/>
    </source>
</evidence>
<sequence>MTDEFLILASDGLWKAVENQAAVDLVREVKDPKVAAKQLVDYAIQLNSKDDISCVGGSIPLISWSTEF</sequence>
<dbReference type="GO" id="GO:0004722">
    <property type="term" value="F:protein serine/threonine phosphatase activity"/>
    <property type="evidence" value="ECO:0007669"/>
    <property type="project" value="InterPro"/>
</dbReference>
<dbReference type="OrthoDB" id="10264738at2759"/>
<dbReference type="Pfam" id="PF00481">
    <property type="entry name" value="PP2C"/>
    <property type="match status" value="1"/>
</dbReference>
<comment type="caution">
    <text evidence="2">The sequence shown here is derived from an EMBL/GenBank/DDBJ whole genome shotgun (WGS) entry which is preliminary data.</text>
</comment>
<reference evidence="2" key="1">
    <citation type="submission" date="2021-01" db="EMBL/GenBank/DDBJ databases">
        <title>Adiantum capillus-veneris genome.</title>
        <authorList>
            <person name="Fang Y."/>
            <person name="Liao Q."/>
        </authorList>
    </citation>
    <scope>NUCLEOTIDE SEQUENCE</scope>
    <source>
        <strain evidence="2">H3</strain>
        <tissue evidence="2">Leaf</tissue>
    </source>
</reference>
<name>A0A9D4ZDN9_ADICA</name>
<dbReference type="EMBL" id="JABFUD020000014">
    <property type="protein sequence ID" value="KAI5070282.1"/>
    <property type="molecule type" value="Genomic_DNA"/>
</dbReference>